<name>A0A7G9YVJ3_9EURY</name>
<evidence type="ECO:0000313" key="1">
    <source>
        <dbReference type="EMBL" id="QNO52027.1"/>
    </source>
</evidence>
<sequence>MNVLTIKVDEEIVNAFKHFEDWISIGHIAEALKLTYPTAEKICWILTGKGVVLWKPGRRRQQLFTYNQGGWKKEKNDVFHELDGLLGRDYYITGETALFLHNLTDHAMYQRIIEIALPKSKYNEIAEKVVDNLNMYATIIPSKIPKRCNKSNIIADALGIGDVIVVRRALHNPRWLKFYGDLNLPGVEIILEEIDLPDRRLFEYALKAIDLNLTDEAFSTLCREKSVLIYLKKYLEGDREIPDTILKALKAAERNVRGY</sequence>
<protein>
    <submittedName>
        <fullName evidence="1">Uncharacterized protein</fullName>
    </submittedName>
</protein>
<gene>
    <name evidence="1" type="ORF">HGMICNAC_00029</name>
</gene>
<reference evidence="1" key="1">
    <citation type="submission" date="2020-06" db="EMBL/GenBank/DDBJ databases">
        <title>Unique genomic features of the anaerobic methanotrophic archaea.</title>
        <authorList>
            <person name="Chadwick G.L."/>
            <person name="Skennerton C.T."/>
            <person name="Laso-Perez R."/>
            <person name="Leu A.O."/>
            <person name="Speth D.R."/>
            <person name="Yu H."/>
            <person name="Morgan-Lang C."/>
            <person name="Hatzenpichler R."/>
            <person name="Goudeau D."/>
            <person name="Malmstrom R."/>
            <person name="Brazelton W.J."/>
            <person name="Woyke T."/>
            <person name="Hallam S.J."/>
            <person name="Tyson G.W."/>
            <person name="Wegener G."/>
            <person name="Boetius A."/>
            <person name="Orphan V."/>
        </authorList>
    </citation>
    <scope>NUCLEOTIDE SEQUENCE</scope>
</reference>
<dbReference type="AlphaFoldDB" id="A0A7G9YVJ3"/>
<dbReference type="EMBL" id="MT631499">
    <property type="protein sequence ID" value="QNO52027.1"/>
    <property type="molecule type" value="Genomic_DNA"/>
</dbReference>
<proteinExistence type="predicted"/>
<accession>A0A7G9YVJ3</accession>
<organism evidence="1">
    <name type="scientific">Candidatus Methanophagaceae archaeon ANME-1 ERB6</name>
    <dbReference type="NCBI Taxonomy" id="2759912"/>
    <lineage>
        <taxon>Archaea</taxon>
        <taxon>Methanobacteriati</taxon>
        <taxon>Methanobacteriota</taxon>
        <taxon>Stenosarchaea group</taxon>
        <taxon>Methanomicrobia</taxon>
        <taxon>Candidatus Methanophagales</taxon>
        <taxon>Candidatus Methanophagaceae</taxon>
    </lineage>
</organism>